<feature type="region of interest" description="Disordered" evidence="1">
    <location>
        <begin position="140"/>
        <end position="173"/>
    </location>
</feature>
<feature type="region of interest" description="Disordered" evidence="1">
    <location>
        <begin position="1"/>
        <end position="29"/>
    </location>
</feature>
<reference evidence="2" key="1">
    <citation type="submission" date="2023-10" db="EMBL/GenBank/DDBJ databases">
        <title>Genome assemblies of two species of porcelain crab, Petrolisthes cinctipes and Petrolisthes manimaculis (Anomura: Porcellanidae).</title>
        <authorList>
            <person name="Angst P."/>
        </authorList>
    </citation>
    <scope>NUCLEOTIDE SEQUENCE</scope>
    <source>
        <strain evidence="2">PB745_01</strain>
        <tissue evidence="2">Gill</tissue>
    </source>
</reference>
<evidence type="ECO:0000313" key="2">
    <source>
        <dbReference type="EMBL" id="KAK3870865.1"/>
    </source>
</evidence>
<comment type="caution">
    <text evidence="2">The sequence shown here is derived from an EMBL/GenBank/DDBJ whole genome shotgun (WGS) entry which is preliminary data.</text>
</comment>
<keyword evidence="3" id="KW-1185">Reference proteome</keyword>
<proteinExistence type="predicted"/>
<evidence type="ECO:0000256" key="1">
    <source>
        <dbReference type="SAM" id="MobiDB-lite"/>
    </source>
</evidence>
<dbReference type="AlphaFoldDB" id="A0AAE1KG17"/>
<gene>
    <name evidence="2" type="ORF">Pcinc_023950</name>
</gene>
<evidence type="ECO:0000313" key="3">
    <source>
        <dbReference type="Proteomes" id="UP001286313"/>
    </source>
</evidence>
<dbReference type="EMBL" id="JAWQEG010002597">
    <property type="protein sequence ID" value="KAK3870865.1"/>
    <property type="molecule type" value="Genomic_DNA"/>
</dbReference>
<sequence length="218" mass="23520">MPTRLLATPRKSGRDALGSVSSEEEPDSAQLEECSYEVNSGLGHVILTPPSLHVHKGWGKGGEKKSGDVRISELELELELASCGLSSAEQRGSLATTTTSVHTHTHAHTHTHVHAHTHSPTQADDAHHGLLRTSRGHTVSDLENSTQSDHYRPSTMVGTSPARRSTGRTSSDMARLSHNISAILENLLKNYNNQVRPGYHEVLDGKQGGRGHTDVQTG</sequence>
<dbReference type="Proteomes" id="UP001286313">
    <property type="component" value="Unassembled WGS sequence"/>
</dbReference>
<accession>A0AAE1KG17</accession>
<organism evidence="2 3">
    <name type="scientific">Petrolisthes cinctipes</name>
    <name type="common">Flat porcelain crab</name>
    <dbReference type="NCBI Taxonomy" id="88211"/>
    <lineage>
        <taxon>Eukaryota</taxon>
        <taxon>Metazoa</taxon>
        <taxon>Ecdysozoa</taxon>
        <taxon>Arthropoda</taxon>
        <taxon>Crustacea</taxon>
        <taxon>Multicrustacea</taxon>
        <taxon>Malacostraca</taxon>
        <taxon>Eumalacostraca</taxon>
        <taxon>Eucarida</taxon>
        <taxon>Decapoda</taxon>
        <taxon>Pleocyemata</taxon>
        <taxon>Anomura</taxon>
        <taxon>Galatheoidea</taxon>
        <taxon>Porcellanidae</taxon>
        <taxon>Petrolisthes</taxon>
    </lineage>
</organism>
<protein>
    <submittedName>
        <fullName evidence="2">Uncharacterized protein</fullName>
    </submittedName>
</protein>
<name>A0AAE1KG17_PETCI</name>